<dbReference type="RefSeq" id="WP_027022159.1">
    <property type="nucleotide sequence ID" value="NZ_CP097501.1"/>
</dbReference>
<gene>
    <name evidence="1" type="ORF">LNQ82_05060</name>
</gene>
<name>A0AAE9L142_9NEIS</name>
<dbReference type="EMBL" id="CP097501">
    <property type="protein sequence ID" value="URD68515.1"/>
    <property type="molecule type" value="Genomic_DNA"/>
</dbReference>
<accession>A0AAE9L142</accession>
<evidence type="ECO:0000313" key="2">
    <source>
        <dbReference type="Proteomes" id="UP001056819"/>
    </source>
</evidence>
<organism evidence="1 2">
    <name type="scientific">Conchiformibius steedae DSM 2580</name>
    <dbReference type="NCBI Taxonomy" id="1121352"/>
    <lineage>
        <taxon>Bacteria</taxon>
        <taxon>Pseudomonadati</taxon>
        <taxon>Pseudomonadota</taxon>
        <taxon>Betaproteobacteria</taxon>
        <taxon>Neisseriales</taxon>
        <taxon>Neisseriaceae</taxon>
        <taxon>Conchiformibius</taxon>
    </lineage>
</organism>
<dbReference type="Proteomes" id="UP001056819">
    <property type="component" value="Chromosome"/>
</dbReference>
<proteinExistence type="predicted"/>
<evidence type="ECO:0000313" key="1">
    <source>
        <dbReference type="EMBL" id="URD68515.1"/>
    </source>
</evidence>
<sequence>MVILTLFAVLIMLDRFFIKQRIAFITAQINQYQLTHHTLPANIDFIPHKKKLEKKDLERESWCAFSDSALPGWGYCYYGLFQNDYVFVVKGYYSSILYEPCTKGFVYNSPKYTM</sequence>
<reference evidence="1" key="1">
    <citation type="submission" date="2022-05" db="EMBL/GenBank/DDBJ databases">
        <title>Alysiella filiformis genome sequencing.</title>
        <authorList>
            <person name="Viehboeck T."/>
        </authorList>
    </citation>
    <scope>NUCLEOTIDE SEQUENCE</scope>
    <source>
        <strain evidence="1">DSM 2580</strain>
    </source>
</reference>
<dbReference type="AlphaFoldDB" id="A0AAE9L142"/>
<protein>
    <submittedName>
        <fullName evidence="1">Uncharacterized protein</fullName>
    </submittedName>
</protein>